<name>A0A1C8MSL9_STEPN</name>
<dbReference type="Gene3D" id="3.40.50.1820">
    <property type="entry name" value="alpha/beta hydrolase"/>
    <property type="match status" value="1"/>
</dbReference>
<proteinExistence type="evidence at transcript level"/>
<dbReference type="InterPro" id="IPR002018">
    <property type="entry name" value="CarbesteraseB"/>
</dbReference>
<organism evidence="8">
    <name type="scientific">Stegobium paniceum</name>
    <name type="common">Drugstore beetle</name>
    <dbReference type="NCBI Taxonomy" id="295656"/>
    <lineage>
        <taxon>Eukaryota</taxon>
        <taxon>Metazoa</taxon>
        <taxon>Ecdysozoa</taxon>
        <taxon>Arthropoda</taxon>
        <taxon>Hexapoda</taxon>
        <taxon>Insecta</taxon>
        <taxon>Pterygota</taxon>
        <taxon>Neoptera</taxon>
        <taxon>Endopterygota</taxon>
        <taxon>Coleoptera</taxon>
        <taxon>Polyphaga</taxon>
        <taxon>Bostrichiformia</taxon>
        <taxon>Ptinidae</taxon>
        <taxon>Anobiinae</taxon>
        <taxon>Stegobium</taxon>
    </lineage>
</organism>
<evidence type="ECO:0000256" key="4">
    <source>
        <dbReference type="ARBA" id="ARBA00023157"/>
    </source>
</evidence>
<keyword evidence="5" id="KW-0325">Glycoprotein</keyword>
<sequence>MILFGLLVSFLAHLWFVRCLPEVTIPLGKIVGFYGKTENNRIYSAFTGIPYAKPPIGDLRFQEPQDIKDPWKGVIVANTTAICLQITHWPEPEGGYLDGQEDCLIVNVYVPNETPIESTNYDVIVNIHGGGLNFGSSFCYVGEKYLMEKDVVYVTFNYRLGVLGFLSTEDDVVPGNNGMKDQSLALKWIKNNIKYFGGNPNSITITGLSAGGASVHYHYLSPLSKGLFNRGISVSGTALCPWTLQEASLEKARTLGVSLGCDQLDTKKLIECIKQRPATQIVQNTHVFKPWLFNPFSPFGVVVEKPSKTAFISKHPYELLSSGAVQDLPWLNSITSDEGLYPAADYVVKDHYLPDLERRWLELAPFVLDYNYTISPDQKNKISEKIKNYYLHGEPISRKTYHELVQMIGDRHFVIPAEKATRMQAKVNKAPIYFYYFTYNGNAPIFAAYYSKSNENLGVGHGQDLVYILSNQLNPSITVTDKTDLEMKEIFLNMWKTFASTGIPVIPGIKWSQVATDVNAPLDYLHIKSPSNIVMEKKQEMGHRKFWESIPFKEDEKLSSSGKDEL</sequence>
<dbReference type="SUPFAM" id="SSF53474">
    <property type="entry name" value="alpha/beta-Hydrolases"/>
    <property type="match status" value="1"/>
</dbReference>
<dbReference type="EMBL" id="KX027310">
    <property type="protein sequence ID" value="ANK58173.1"/>
    <property type="molecule type" value="mRNA"/>
</dbReference>
<feature type="domain" description="Carboxylesterase type B" evidence="7">
    <location>
        <begin position="21"/>
        <end position="540"/>
    </location>
</feature>
<feature type="chain" id="PRO_5008811032" description="Carboxylic ester hydrolase" evidence="6">
    <location>
        <begin position="20"/>
        <end position="566"/>
    </location>
</feature>
<dbReference type="PROSITE" id="PS00122">
    <property type="entry name" value="CARBOXYLESTERASE_B_1"/>
    <property type="match status" value="1"/>
</dbReference>
<evidence type="ECO:0000256" key="6">
    <source>
        <dbReference type="RuleBase" id="RU361235"/>
    </source>
</evidence>
<dbReference type="PANTHER" id="PTHR43142">
    <property type="entry name" value="CARBOXYLIC ESTER HYDROLASE"/>
    <property type="match status" value="1"/>
</dbReference>
<keyword evidence="4" id="KW-1015">Disulfide bond</keyword>
<keyword evidence="2" id="KW-0719">Serine esterase</keyword>
<dbReference type="AlphaFoldDB" id="A0A1C8MSL9"/>
<dbReference type="InterPro" id="IPR029058">
    <property type="entry name" value="AB_hydrolase_fold"/>
</dbReference>
<dbReference type="PANTHER" id="PTHR43142:SF1">
    <property type="entry name" value="CARBOXYLIC ESTER HYDROLASE"/>
    <property type="match status" value="1"/>
</dbReference>
<evidence type="ECO:0000256" key="3">
    <source>
        <dbReference type="ARBA" id="ARBA00022801"/>
    </source>
</evidence>
<evidence type="ECO:0000256" key="5">
    <source>
        <dbReference type="ARBA" id="ARBA00023180"/>
    </source>
</evidence>
<evidence type="ECO:0000313" key="8">
    <source>
        <dbReference type="EMBL" id="ANK58173.1"/>
    </source>
</evidence>
<feature type="signal peptide" evidence="6">
    <location>
        <begin position="1"/>
        <end position="19"/>
    </location>
</feature>
<evidence type="ECO:0000256" key="2">
    <source>
        <dbReference type="ARBA" id="ARBA00022487"/>
    </source>
</evidence>
<dbReference type="InterPro" id="IPR019826">
    <property type="entry name" value="Carboxylesterase_B_AS"/>
</dbReference>
<dbReference type="EC" id="3.1.1.-" evidence="6"/>
<reference evidence="8" key="1">
    <citation type="submission" date="2016-04" db="EMBL/GenBank/DDBJ databases">
        <title>Cloning ans sequence analysis of a Carboxylesterase gene from Stegobium paniceum.</title>
        <authorList>
            <person name="Yang W."/>
            <person name="Li C."/>
            <person name="Yan Y."/>
            <person name="Zhu X."/>
        </authorList>
    </citation>
    <scope>NUCLEOTIDE SEQUENCE</scope>
</reference>
<keyword evidence="3 6" id="KW-0378">Hydrolase</keyword>
<evidence type="ECO:0000256" key="1">
    <source>
        <dbReference type="ARBA" id="ARBA00005964"/>
    </source>
</evidence>
<evidence type="ECO:0000259" key="7">
    <source>
        <dbReference type="Pfam" id="PF00135"/>
    </source>
</evidence>
<protein>
    <recommendedName>
        <fullName evidence="6">Carboxylic ester hydrolase</fullName>
        <ecNumber evidence="6">3.1.1.-</ecNumber>
    </recommendedName>
</protein>
<accession>A0A1C8MSL9</accession>
<dbReference type="Pfam" id="PF00135">
    <property type="entry name" value="COesterase"/>
    <property type="match status" value="1"/>
</dbReference>
<dbReference type="GO" id="GO:0052689">
    <property type="term" value="F:carboxylic ester hydrolase activity"/>
    <property type="evidence" value="ECO:0007669"/>
    <property type="project" value="UniProtKB-KW"/>
</dbReference>
<comment type="similarity">
    <text evidence="1 6">Belongs to the type-B carboxylesterase/lipase family.</text>
</comment>
<keyword evidence="6" id="KW-0732">Signal</keyword>